<keyword evidence="1" id="KW-0408">Iron</keyword>
<evidence type="ECO:0000256" key="2">
    <source>
        <dbReference type="ARBA" id="ARBA00022603"/>
    </source>
</evidence>
<dbReference type="Pfam" id="PF05958">
    <property type="entry name" value="tRNA_U5-meth_tr"/>
    <property type="match status" value="1"/>
</dbReference>
<evidence type="ECO:0000256" key="3">
    <source>
        <dbReference type="ARBA" id="ARBA00022679"/>
    </source>
</evidence>
<dbReference type="PANTHER" id="PTHR11061:SF49">
    <property type="entry name" value="23S RRNA (URACIL(1939)-C(5))-METHYLTRANSFERASE RLMD"/>
    <property type="match status" value="1"/>
</dbReference>
<dbReference type="Gene3D" id="2.40.50.1070">
    <property type="match status" value="1"/>
</dbReference>
<dbReference type="InterPro" id="IPR030391">
    <property type="entry name" value="MeTrfase_TrmA_CS"/>
</dbReference>
<dbReference type="AlphaFoldDB" id="A0A0H4JAA7"/>
<feature type="binding site" evidence="6">
    <location>
        <position position="364"/>
    </location>
    <ligand>
        <name>S-adenosyl-L-methionine</name>
        <dbReference type="ChEBI" id="CHEBI:59789"/>
    </ligand>
</feature>
<evidence type="ECO:0000256" key="4">
    <source>
        <dbReference type="ARBA" id="ARBA00022691"/>
    </source>
</evidence>
<feature type="active site" evidence="7">
    <location>
        <position position="392"/>
    </location>
</feature>
<dbReference type="PATRIC" id="fig|1623450.3.peg.263"/>
<gene>
    <name evidence="8" type="ORF">VI33_01325</name>
</gene>
<dbReference type="GO" id="GO:0070475">
    <property type="term" value="P:rRNA base methylation"/>
    <property type="evidence" value="ECO:0007669"/>
    <property type="project" value="TreeGrafter"/>
</dbReference>
<keyword evidence="1" id="KW-0004">4Fe-4S</keyword>
<comment type="similarity">
    <text evidence="6">Belongs to the class I-like SAM-binding methyltransferase superfamily. RNA M5U methyltransferase family.</text>
</comment>
<dbReference type="GO" id="GO:0070041">
    <property type="term" value="F:rRNA (uridine-C5-)-methyltransferase activity"/>
    <property type="evidence" value="ECO:0007669"/>
    <property type="project" value="TreeGrafter"/>
</dbReference>
<evidence type="ECO:0000256" key="5">
    <source>
        <dbReference type="ARBA" id="ARBA00023014"/>
    </source>
</evidence>
<protein>
    <submittedName>
        <fullName evidence="8">23S rRNA methyltransferase</fullName>
    </submittedName>
</protein>
<evidence type="ECO:0000313" key="8">
    <source>
        <dbReference type="EMBL" id="AKO65432.1"/>
    </source>
</evidence>
<keyword evidence="4 6" id="KW-0949">S-adenosyl-L-methionine</keyword>
<feature type="active site" description="Nucleophile" evidence="6">
    <location>
        <position position="392"/>
    </location>
</feature>
<dbReference type="InterPro" id="IPR010280">
    <property type="entry name" value="U5_MeTrfase_fam"/>
</dbReference>
<dbReference type="PROSITE" id="PS01231">
    <property type="entry name" value="TRMA_2"/>
    <property type="match status" value="1"/>
</dbReference>
<feature type="binding site" evidence="6">
    <location>
        <position position="295"/>
    </location>
    <ligand>
        <name>S-adenosyl-L-methionine</name>
        <dbReference type="ChEBI" id="CHEBI:59789"/>
    </ligand>
</feature>
<evidence type="ECO:0000256" key="6">
    <source>
        <dbReference type="PROSITE-ProRule" id="PRU01024"/>
    </source>
</evidence>
<keyword evidence="3 6" id="KW-0808">Transferase</keyword>
<keyword evidence="9" id="KW-1185">Reference proteome</keyword>
<feature type="binding site" evidence="6">
    <location>
        <position position="316"/>
    </location>
    <ligand>
        <name>S-adenosyl-L-methionine</name>
        <dbReference type="ChEBI" id="CHEBI:59789"/>
    </ligand>
</feature>
<organism evidence="8 9">
    <name type="scientific">Methylophilales bacterium MBRS-H7</name>
    <dbReference type="NCBI Taxonomy" id="1623450"/>
    <lineage>
        <taxon>Bacteria</taxon>
        <taxon>Pseudomonadati</taxon>
        <taxon>Pseudomonadota</taxon>
        <taxon>Betaproteobacteria</taxon>
        <taxon>Nitrosomonadales</taxon>
        <taxon>OM43 clade</taxon>
    </lineage>
</organism>
<dbReference type="EMBL" id="CP011002">
    <property type="protein sequence ID" value="AKO65432.1"/>
    <property type="molecule type" value="Genomic_DNA"/>
</dbReference>
<feature type="binding site" evidence="6">
    <location>
        <position position="266"/>
    </location>
    <ligand>
        <name>S-adenosyl-L-methionine</name>
        <dbReference type="ChEBI" id="CHEBI:59789"/>
    </ligand>
</feature>
<dbReference type="Gene3D" id="3.40.50.150">
    <property type="entry name" value="Vaccinia Virus protein VP39"/>
    <property type="match status" value="1"/>
</dbReference>
<dbReference type="Proteomes" id="UP000066549">
    <property type="component" value="Chromosome"/>
</dbReference>
<dbReference type="NCBIfam" id="NF009639">
    <property type="entry name" value="PRK13168.1"/>
    <property type="match status" value="1"/>
</dbReference>
<keyword evidence="2 6" id="KW-0489">Methyltransferase</keyword>
<dbReference type="GO" id="GO:0051539">
    <property type="term" value="F:4 iron, 4 sulfur cluster binding"/>
    <property type="evidence" value="ECO:0007669"/>
    <property type="project" value="UniProtKB-KW"/>
</dbReference>
<dbReference type="SUPFAM" id="SSF53335">
    <property type="entry name" value="S-adenosyl-L-methionine-dependent methyltransferases"/>
    <property type="match status" value="1"/>
</dbReference>
<dbReference type="SUPFAM" id="SSF50249">
    <property type="entry name" value="Nucleic acid-binding proteins"/>
    <property type="match status" value="1"/>
</dbReference>
<dbReference type="OrthoDB" id="9804590at2"/>
<evidence type="ECO:0000256" key="7">
    <source>
        <dbReference type="PROSITE-ProRule" id="PRU10015"/>
    </source>
</evidence>
<name>A0A0H4JAA7_9PROT</name>
<proteinExistence type="inferred from homology"/>
<sequence length="437" mass="49902">MSNDLLHIVDIDHEGRGVAKKEEKTFFIHNALIDEKVEYKILKKKKNIFFGIATHIENPSPVRADPSCPHYNVCGGCSMQHFKHSSQIEFKNNAFFQTLKHIGKVVPESQIEPIFLEFSEYRHKARLRAKYVDKKDKVLVGFNERLTHFLTDMDSCEVLPGRISSCLGEIKSLIKNLSIYNRMPQIEYASNGDRDIFIFRILDPLSIEDVKKLSDFSNARNIEIWTQSKGPETVKPLFPERDSETISYPIAKYELNLEFNPSGFIQINPYINQLMIDKALELLNLNPQDEVVDFFSGLGNFTLPIAKYAHSVIGIEGSEDLVNLGQKNADLNNLNNVSFQYSNLFEVDVDFVNSLKNKNKWLLDPPRDGAMQLLELISKDKVPPETIVYVSCNPTTLARDANILVNDKGYKYQSAGILNMFPHTSHIESISLFTYED</sequence>
<dbReference type="InterPro" id="IPR029063">
    <property type="entry name" value="SAM-dependent_MTases_sf"/>
</dbReference>
<dbReference type="InterPro" id="IPR030390">
    <property type="entry name" value="MeTrfase_TrmA_AS"/>
</dbReference>
<accession>A0A0H4JAA7</accession>
<evidence type="ECO:0000256" key="1">
    <source>
        <dbReference type="ARBA" id="ARBA00022485"/>
    </source>
</evidence>
<evidence type="ECO:0000313" key="9">
    <source>
        <dbReference type="Proteomes" id="UP000066549"/>
    </source>
</evidence>
<dbReference type="PROSITE" id="PS01230">
    <property type="entry name" value="TRMA_1"/>
    <property type="match status" value="1"/>
</dbReference>
<dbReference type="Gene3D" id="2.40.50.140">
    <property type="entry name" value="Nucleic acid-binding proteins"/>
    <property type="match status" value="1"/>
</dbReference>
<dbReference type="PANTHER" id="PTHR11061">
    <property type="entry name" value="RNA M5U METHYLTRANSFERASE"/>
    <property type="match status" value="1"/>
</dbReference>
<dbReference type="CDD" id="cd02440">
    <property type="entry name" value="AdoMet_MTases"/>
    <property type="match status" value="1"/>
</dbReference>
<keyword evidence="5" id="KW-0411">Iron-sulfur</keyword>
<dbReference type="NCBIfam" id="TIGR00479">
    <property type="entry name" value="rumA"/>
    <property type="match status" value="1"/>
</dbReference>
<dbReference type="PROSITE" id="PS51687">
    <property type="entry name" value="SAM_MT_RNA_M5U"/>
    <property type="match status" value="1"/>
</dbReference>
<reference evidence="8 9" key="1">
    <citation type="submission" date="2015-03" db="EMBL/GenBank/DDBJ databases">
        <title>Comparative analysis of the OM43 clade including a novel species from Red Sea uncovers genomic and metabolic diversity among marine methylotrophs.</title>
        <authorList>
            <person name="Jimenez-Infante F."/>
            <person name="Ngugi D.K."/>
            <person name="Vinu M."/>
            <person name="Alam I."/>
            <person name="Kamau A."/>
            <person name="Blom J."/>
            <person name="Bajic V.B."/>
            <person name="Stingl U."/>
        </authorList>
    </citation>
    <scope>NUCLEOTIDE SEQUENCE [LARGE SCALE GENOMIC DNA]</scope>
    <source>
        <strain evidence="8 9">MBRSH7</strain>
    </source>
</reference>
<dbReference type="InterPro" id="IPR012340">
    <property type="entry name" value="NA-bd_OB-fold"/>
</dbReference>
<keyword evidence="1" id="KW-0479">Metal-binding</keyword>